<protein>
    <submittedName>
        <fullName evidence="3">Retrotransposon protein</fullName>
    </submittedName>
</protein>
<dbReference type="AlphaFoldDB" id="A0A9E7GH77"/>
<feature type="domain" description="Reverse transcriptase Ty1/copia-type" evidence="2">
    <location>
        <begin position="317"/>
        <end position="361"/>
    </location>
</feature>
<reference evidence="3" key="1">
    <citation type="submission" date="2022-05" db="EMBL/GenBank/DDBJ databases">
        <title>The Musa troglodytarum L. genome provides insights into the mechanism of non-climacteric behaviour and enrichment of carotenoids.</title>
        <authorList>
            <person name="Wang J."/>
        </authorList>
    </citation>
    <scope>NUCLEOTIDE SEQUENCE</scope>
    <source>
        <tissue evidence="3">Leaf</tissue>
    </source>
</reference>
<gene>
    <name evidence="3" type="ORF">MUK42_22951</name>
</gene>
<dbReference type="PANTHER" id="PTHR11439:SF463">
    <property type="entry name" value="REVERSE TRANSCRIPTASE TY1_COPIA-TYPE DOMAIN-CONTAINING PROTEIN"/>
    <property type="match status" value="1"/>
</dbReference>
<dbReference type="EMBL" id="CP097508">
    <property type="protein sequence ID" value="URE13018.1"/>
    <property type="molecule type" value="Genomic_DNA"/>
</dbReference>
<evidence type="ECO:0000259" key="2">
    <source>
        <dbReference type="Pfam" id="PF07727"/>
    </source>
</evidence>
<keyword evidence="4" id="KW-1185">Reference proteome</keyword>
<feature type="region of interest" description="Disordered" evidence="1">
    <location>
        <begin position="130"/>
        <end position="153"/>
    </location>
</feature>
<name>A0A9E7GH77_9LILI</name>
<dbReference type="Pfam" id="PF07727">
    <property type="entry name" value="RVT_2"/>
    <property type="match status" value="1"/>
</dbReference>
<organism evidence="3 4">
    <name type="scientific">Musa troglodytarum</name>
    <name type="common">fe'i banana</name>
    <dbReference type="NCBI Taxonomy" id="320322"/>
    <lineage>
        <taxon>Eukaryota</taxon>
        <taxon>Viridiplantae</taxon>
        <taxon>Streptophyta</taxon>
        <taxon>Embryophyta</taxon>
        <taxon>Tracheophyta</taxon>
        <taxon>Spermatophyta</taxon>
        <taxon>Magnoliopsida</taxon>
        <taxon>Liliopsida</taxon>
        <taxon>Zingiberales</taxon>
        <taxon>Musaceae</taxon>
        <taxon>Musa</taxon>
    </lineage>
</organism>
<dbReference type="PANTHER" id="PTHR11439">
    <property type="entry name" value="GAG-POL-RELATED RETROTRANSPOSON"/>
    <property type="match status" value="1"/>
</dbReference>
<dbReference type="InterPro" id="IPR013103">
    <property type="entry name" value="RVT_2"/>
</dbReference>
<dbReference type="OrthoDB" id="780992at2759"/>
<dbReference type="CDD" id="cd09272">
    <property type="entry name" value="RNase_HI_RT_Ty1"/>
    <property type="match status" value="1"/>
</dbReference>
<evidence type="ECO:0000256" key="1">
    <source>
        <dbReference type="SAM" id="MobiDB-lite"/>
    </source>
</evidence>
<accession>A0A9E7GH77</accession>
<sequence length="500" mass="56480">MSCQFYVDKREAPPVVTNLSSYAHRVVDETVNVRLHLLLSRSTAITLRKVRSKEESVMGSFLPTLVGARQWYMSCKGSPASAEDMVNYGLRDVPVDIWPSNLWAESIRSKSEHYRLLGLNRLAERFLLKNPQKRQRGTSGDGGSAARETKPAGKTTCLLPPMLLLRPIFPVDPMLLECLIGSSLNSATPSSSFFFIRLRSPGKKFSSHTIPDDPDLPNFSDATKPWEIKVEFSTSKEDKNTWEDLVAEEDFVVEEMEEEEDTLMGIMNKSNAIIIRKTTRIEFNATIVKNPITFEEAVEKEEWRKAMKEEINSIEKNETWELMNLPKEKKAIGLKWVYKTKYNADGSIQKHKARLVAKGYSPSDWAGDLDDRKSTSGNIFSLGSSVISWSSKKQATTALSTSEAEYVATTSAACQAIWLRRLLKDLHQEQMEATELFCDNKATIAMTKNPTFHGRTKHIEIRYHFIRDLVASGAIAIKYCGTDEQVTDILTKLRAFSLQS</sequence>
<evidence type="ECO:0000313" key="3">
    <source>
        <dbReference type="EMBL" id="URE13018.1"/>
    </source>
</evidence>
<proteinExistence type="predicted"/>
<evidence type="ECO:0000313" key="4">
    <source>
        <dbReference type="Proteomes" id="UP001055439"/>
    </source>
</evidence>
<dbReference type="Proteomes" id="UP001055439">
    <property type="component" value="Chromosome 6"/>
</dbReference>